<dbReference type="EMBL" id="UOGA01000254">
    <property type="protein sequence ID" value="VAX23806.1"/>
    <property type="molecule type" value="Genomic_DNA"/>
</dbReference>
<evidence type="ECO:0000313" key="2">
    <source>
        <dbReference type="EMBL" id="VAX23806.1"/>
    </source>
</evidence>
<dbReference type="AlphaFoldDB" id="A0A3B1BZS4"/>
<feature type="non-terminal residue" evidence="2">
    <location>
        <position position="296"/>
    </location>
</feature>
<evidence type="ECO:0000256" key="1">
    <source>
        <dbReference type="SAM" id="MobiDB-lite"/>
    </source>
</evidence>
<feature type="region of interest" description="Disordered" evidence="1">
    <location>
        <begin position="212"/>
        <end position="232"/>
    </location>
</feature>
<sequence length="296" mass="33667">MIDQYCRKTTAGVLKLLRNYPGATIRIGARAGLAMYETMASLIVMGADNPELRSALITLPHRISCDSVVDYEKIVRDSVEQYLNPGAGQYQYDDDADGLPMSKVSRILKELDNLQDMIHAMPYEIDILDPTWFKISRDTLFRPEAPTLLALTVKDGGDPDFSKYKNIMSKLEKHGLTRLENGEVKLTRKGAAVRFKDVFNIIERKHLHAIRKKRRDDPLSSDSRKYRNSDSYKSVHVRRTLKNIVKKQIDLRDISSADLRVENSSVNREFQLAVAVDHSWSMGRNRKLQSAKDAAA</sequence>
<organism evidence="2">
    <name type="scientific">hydrothermal vent metagenome</name>
    <dbReference type="NCBI Taxonomy" id="652676"/>
    <lineage>
        <taxon>unclassified sequences</taxon>
        <taxon>metagenomes</taxon>
        <taxon>ecological metagenomes</taxon>
    </lineage>
</organism>
<gene>
    <name evidence="2" type="ORF">MNBD_NITROSPINAE04-2581</name>
</gene>
<feature type="compositionally biased region" description="Basic and acidic residues" evidence="1">
    <location>
        <begin position="215"/>
        <end position="230"/>
    </location>
</feature>
<reference evidence="2" key="1">
    <citation type="submission" date="2018-06" db="EMBL/GenBank/DDBJ databases">
        <authorList>
            <person name="Zhirakovskaya E."/>
        </authorList>
    </citation>
    <scope>NUCLEOTIDE SEQUENCE</scope>
</reference>
<name>A0A3B1BZS4_9ZZZZ</name>
<accession>A0A3B1BZS4</accession>
<protein>
    <submittedName>
        <fullName evidence="2">Uncharacterized protein</fullName>
    </submittedName>
</protein>
<proteinExistence type="predicted"/>